<keyword evidence="1" id="KW-1185">Reference proteome</keyword>
<dbReference type="AlphaFoldDB" id="A0A1I7YMR8"/>
<accession>A0A1I7YMR8</accession>
<protein>
    <submittedName>
        <fullName evidence="2">Transposase</fullName>
    </submittedName>
</protein>
<sequence>MKRAWAYCYKNGRYHNKHHSKSLTVLRGAEELQNSRKAMVTQLIKCGDQYGVSGHKLTRIPPYGDKVTNGQNRSNN</sequence>
<evidence type="ECO:0000313" key="1">
    <source>
        <dbReference type="Proteomes" id="UP000095287"/>
    </source>
</evidence>
<organism evidence="1 2">
    <name type="scientific">Steinernema glaseri</name>
    <dbReference type="NCBI Taxonomy" id="37863"/>
    <lineage>
        <taxon>Eukaryota</taxon>
        <taxon>Metazoa</taxon>
        <taxon>Ecdysozoa</taxon>
        <taxon>Nematoda</taxon>
        <taxon>Chromadorea</taxon>
        <taxon>Rhabditida</taxon>
        <taxon>Tylenchina</taxon>
        <taxon>Panagrolaimomorpha</taxon>
        <taxon>Strongyloidoidea</taxon>
        <taxon>Steinernematidae</taxon>
        <taxon>Steinernema</taxon>
    </lineage>
</organism>
<evidence type="ECO:0000313" key="2">
    <source>
        <dbReference type="WBParaSite" id="L893_g17682.t1"/>
    </source>
</evidence>
<proteinExistence type="predicted"/>
<name>A0A1I7YMR8_9BILA</name>
<dbReference type="WBParaSite" id="L893_g17682.t1">
    <property type="protein sequence ID" value="L893_g17682.t1"/>
    <property type="gene ID" value="L893_g17682"/>
</dbReference>
<reference evidence="2" key="1">
    <citation type="submission" date="2016-11" db="UniProtKB">
        <authorList>
            <consortium name="WormBaseParasite"/>
        </authorList>
    </citation>
    <scope>IDENTIFICATION</scope>
</reference>
<dbReference type="Proteomes" id="UP000095287">
    <property type="component" value="Unplaced"/>
</dbReference>